<keyword evidence="2" id="KW-0808">Transferase</keyword>
<dbReference type="CDD" id="cd04179">
    <property type="entry name" value="DPM_DPG-synthase_like"/>
    <property type="match status" value="1"/>
</dbReference>
<protein>
    <submittedName>
        <fullName evidence="2">Glycosyl transferase</fullName>
    </submittedName>
</protein>
<dbReference type="PANTHER" id="PTHR48090">
    <property type="entry name" value="UNDECAPRENYL-PHOSPHATE 4-DEOXY-4-FORMAMIDO-L-ARABINOSE TRANSFERASE-RELATED"/>
    <property type="match status" value="1"/>
</dbReference>
<accession>A0A2C6MFJ8</accession>
<feature type="domain" description="Glycosyltransferase 2-like" evidence="1">
    <location>
        <begin position="51"/>
        <end position="213"/>
    </location>
</feature>
<dbReference type="InterPro" id="IPR001173">
    <property type="entry name" value="Glyco_trans_2-like"/>
</dbReference>
<sequence>MIKAASGEAYQQGVYQVHQAGKKFKQQYRQPELISRQRDQPMGNPVGPKLSLVIPMYNEEANAEKVVRELRHELKREQIDYELVLVDNGSTDNTGLILAKLARSNPSCKVVKVPQNQGYGWGIINGLRWAGGDFLGFMGGDGQIDPADVTRVFKEMVAGEYQLCKVKRCRREDGLTRKIVTHIFNKLFVYTFKVNVGDINGSPKIMSRQCYEELNLSSKDWFLDAEVMLKANYLNVAVGDESVAG</sequence>
<dbReference type="Pfam" id="PF00535">
    <property type="entry name" value="Glycos_transf_2"/>
    <property type="match status" value="1"/>
</dbReference>
<organism evidence="2 3">
    <name type="scientific">Desulforamulus profundi</name>
    <dbReference type="NCBI Taxonomy" id="1383067"/>
    <lineage>
        <taxon>Bacteria</taxon>
        <taxon>Bacillati</taxon>
        <taxon>Bacillota</taxon>
        <taxon>Clostridia</taxon>
        <taxon>Eubacteriales</taxon>
        <taxon>Peptococcaceae</taxon>
        <taxon>Desulforamulus</taxon>
    </lineage>
</organism>
<dbReference type="Proteomes" id="UP000222564">
    <property type="component" value="Unassembled WGS sequence"/>
</dbReference>
<gene>
    <name evidence="2" type="ORF">P378_09600</name>
</gene>
<dbReference type="GO" id="GO:0016740">
    <property type="term" value="F:transferase activity"/>
    <property type="evidence" value="ECO:0007669"/>
    <property type="project" value="UniProtKB-KW"/>
</dbReference>
<name>A0A2C6MFJ8_9FIRM</name>
<evidence type="ECO:0000313" key="2">
    <source>
        <dbReference type="EMBL" id="PHJ38434.1"/>
    </source>
</evidence>
<dbReference type="InterPro" id="IPR050256">
    <property type="entry name" value="Glycosyltransferase_2"/>
</dbReference>
<dbReference type="EMBL" id="AWQQ01000049">
    <property type="protein sequence ID" value="PHJ38434.1"/>
    <property type="molecule type" value="Genomic_DNA"/>
</dbReference>
<evidence type="ECO:0000313" key="3">
    <source>
        <dbReference type="Proteomes" id="UP000222564"/>
    </source>
</evidence>
<evidence type="ECO:0000259" key="1">
    <source>
        <dbReference type="Pfam" id="PF00535"/>
    </source>
</evidence>
<proteinExistence type="predicted"/>
<dbReference type="AlphaFoldDB" id="A0A2C6MFJ8"/>
<dbReference type="RefSeq" id="WP_238473049.1">
    <property type="nucleotide sequence ID" value="NZ_AWQQ01000049.1"/>
</dbReference>
<dbReference type="Gene3D" id="3.90.550.10">
    <property type="entry name" value="Spore Coat Polysaccharide Biosynthesis Protein SpsA, Chain A"/>
    <property type="match status" value="1"/>
</dbReference>
<keyword evidence="3" id="KW-1185">Reference proteome</keyword>
<dbReference type="InterPro" id="IPR029044">
    <property type="entry name" value="Nucleotide-diphossugar_trans"/>
</dbReference>
<reference evidence="2 3" key="1">
    <citation type="submission" date="2013-09" db="EMBL/GenBank/DDBJ databases">
        <title>Biodegradation of hydrocarbons in the deep terrestrial subsurface : characterization of a microbial consortium composed of two Desulfotomaculum species originating from a deep geological formation.</title>
        <authorList>
            <person name="Aullo T."/>
            <person name="Berlendis S."/>
            <person name="Lascourreges J.-F."/>
            <person name="Dessort D."/>
            <person name="Saint-Laurent S."/>
            <person name="Schraauwers B."/>
            <person name="Mas J."/>
            <person name="Magot M."/>
            <person name="Ranchou-Peyruse A."/>
        </authorList>
    </citation>
    <scope>NUCLEOTIDE SEQUENCE [LARGE SCALE GENOMIC DNA]</scope>
    <source>
        <strain evidence="2 3">Bs107</strain>
    </source>
</reference>
<comment type="caution">
    <text evidence="2">The sequence shown here is derived from an EMBL/GenBank/DDBJ whole genome shotgun (WGS) entry which is preliminary data.</text>
</comment>
<dbReference type="PANTHER" id="PTHR48090:SF7">
    <property type="entry name" value="RFBJ PROTEIN"/>
    <property type="match status" value="1"/>
</dbReference>
<dbReference type="SUPFAM" id="SSF53448">
    <property type="entry name" value="Nucleotide-diphospho-sugar transferases"/>
    <property type="match status" value="1"/>
</dbReference>